<reference evidence="1" key="1">
    <citation type="submission" date="2006-10" db="EMBL/GenBank/DDBJ databases">
        <authorList>
            <person name="Amadeo P."/>
            <person name="Zhao Q."/>
            <person name="Wortman J."/>
            <person name="Fraser-Liggett C."/>
            <person name="Carlton J."/>
        </authorList>
    </citation>
    <scope>NUCLEOTIDE SEQUENCE</scope>
    <source>
        <strain evidence="1">G3</strain>
    </source>
</reference>
<accession>A2H523</accession>
<dbReference type="InParanoid" id="A2H523"/>
<dbReference type="RefSeq" id="XP_001288424.1">
    <property type="nucleotide sequence ID" value="XM_001288423.1"/>
</dbReference>
<protein>
    <submittedName>
        <fullName evidence="1">Uncharacterized protein</fullName>
    </submittedName>
</protein>
<reference evidence="1" key="2">
    <citation type="journal article" date="2007" name="Science">
        <title>Draft genome sequence of the sexually transmitted pathogen Trichomonas vaginalis.</title>
        <authorList>
            <person name="Carlton J.M."/>
            <person name="Hirt R.P."/>
            <person name="Silva J.C."/>
            <person name="Delcher A.L."/>
            <person name="Schatz M."/>
            <person name="Zhao Q."/>
            <person name="Wortman J.R."/>
            <person name="Bidwell S.L."/>
            <person name="Alsmark U.C.M."/>
            <person name="Besteiro S."/>
            <person name="Sicheritz-Ponten T."/>
            <person name="Noel C.J."/>
            <person name="Dacks J.B."/>
            <person name="Foster P.G."/>
            <person name="Simillion C."/>
            <person name="Van de Peer Y."/>
            <person name="Miranda-Saavedra D."/>
            <person name="Barton G.J."/>
            <person name="Westrop G.D."/>
            <person name="Mueller S."/>
            <person name="Dessi D."/>
            <person name="Fiori P.L."/>
            <person name="Ren Q."/>
            <person name="Paulsen I."/>
            <person name="Zhang H."/>
            <person name="Bastida-Corcuera F.D."/>
            <person name="Simoes-Barbosa A."/>
            <person name="Brown M.T."/>
            <person name="Hayes R.D."/>
            <person name="Mukherjee M."/>
            <person name="Okumura C.Y."/>
            <person name="Schneider R."/>
            <person name="Smith A.J."/>
            <person name="Vanacova S."/>
            <person name="Villalvazo M."/>
            <person name="Haas B.J."/>
            <person name="Pertea M."/>
            <person name="Feldblyum T.V."/>
            <person name="Utterback T.R."/>
            <person name="Shu C.L."/>
            <person name="Osoegawa K."/>
            <person name="de Jong P.J."/>
            <person name="Hrdy I."/>
            <person name="Horvathova L."/>
            <person name="Zubacova Z."/>
            <person name="Dolezal P."/>
            <person name="Malik S.B."/>
            <person name="Logsdon J.M. Jr."/>
            <person name="Henze K."/>
            <person name="Gupta A."/>
            <person name="Wang C.C."/>
            <person name="Dunne R.L."/>
            <person name="Upcroft J.A."/>
            <person name="Upcroft P."/>
            <person name="White O."/>
            <person name="Salzberg S.L."/>
            <person name="Tang P."/>
            <person name="Chiu C.-H."/>
            <person name="Lee Y.-S."/>
            <person name="Embley T.M."/>
            <person name="Coombs G.H."/>
            <person name="Mottram J.C."/>
            <person name="Tachezy J."/>
            <person name="Fraser-Liggett C.M."/>
            <person name="Johnson P.J."/>
        </authorList>
    </citation>
    <scope>NUCLEOTIDE SEQUENCE [LARGE SCALE GENOMIC DNA]</scope>
    <source>
        <strain evidence="1">G3</strain>
    </source>
</reference>
<keyword evidence="2" id="KW-1185">Reference proteome</keyword>
<dbReference type="KEGG" id="tva:4732894"/>
<gene>
    <name evidence="1" type="ORF">TVAG_398160</name>
</gene>
<dbReference type="Proteomes" id="UP000001542">
    <property type="component" value="Unassembled WGS sequence"/>
</dbReference>
<name>A2H523_TRIV3</name>
<dbReference type="AlphaFoldDB" id="A2H523"/>
<evidence type="ECO:0000313" key="1">
    <source>
        <dbReference type="EMBL" id="EAX75494.1"/>
    </source>
</evidence>
<dbReference type="EMBL" id="DS126288">
    <property type="protein sequence ID" value="EAX75494.1"/>
    <property type="molecule type" value="Genomic_DNA"/>
</dbReference>
<proteinExistence type="predicted"/>
<dbReference type="VEuPathDB" id="TrichDB:TVAG_398160"/>
<dbReference type="VEuPathDB" id="TrichDB:TVAGG3_0094810"/>
<evidence type="ECO:0000313" key="2">
    <source>
        <dbReference type="Proteomes" id="UP000001542"/>
    </source>
</evidence>
<organism evidence="1 2">
    <name type="scientific">Trichomonas vaginalis (strain ATCC PRA-98 / G3)</name>
    <dbReference type="NCBI Taxonomy" id="412133"/>
    <lineage>
        <taxon>Eukaryota</taxon>
        <taxon>Metamonada</taxon>
        <taxon>Parabasalia</taxon>
        <taxon>Trichomonadida</taxon>
        <taxon>Trichomonadidae</taxon>
        <taxon>Trichomonas</taxon>
    </lineage>
</organism>
<sequence>MNVYISKFLRMQHFYICKLSKMKSHYFHALHYCHLLCCNCEGERLLHEDEFCLHLVLSISVCVGVPHTYPRCLHSHLVHGVYPRDPVRADDFPIHHARRGSLWECDMRFCRLLWLAVRACARIVHRQPGKVTATPWLNLLEHSACDESAVLDVHGDEPLEIVVCHDRSLLSRHGLIAVPRDVVQLLVTAILYRDRVLTPRRWWPQAEEDHRELDHHDNTPVDDDCVVLVVHDAECGPQLPPFYHALCQRVQPLMLLQELWEVEIEPLALWLVVLSVLQRRVRPHASVEVVFVRLEDELVLCASINVSDEDIEWVGIFVCPAILVCQHSEPAVVDHLWHALVFQYCCIFHESRHVWRLLVENARVACHHEEEHVLAAIPLLLEEVGTHGEATERSREAWGRDSECLL</sequence>